<feature type="region of interest" description="Disordered" evidence="1">
    <location>
        <begin position="130"/>
        <end position="150"/>
    </location>
</feature>
<sequence>MNNKKKIITYLGANEHASHRKTGGYHRSWTFAVPEESPGRCQLLSETKDTFYFLRIISNNQLLTNAKLIKANVIVKNVIPDIVDTTLFPGLALYAKLRWNPHITRLAKMLGSAAYALQRIQRFTVANSAREGGDTQREQSGQANEKPLGKNTIRKLITARHTHICSHTATGGGRKL</sequence>
<dbReference type="Proteomes" id="UP000299102">
    <property type="component" value="Unassembled WGS sequence"/>
</dbReference>
<dbReference type="EMBL" id="BGZK01000206">
    <property type="protein sequence ID" value="GBP28386.1"/>
    <property type="molecule type" value="Genomic_DNA"/>
</dbReference>
<dbReference type="AlphaFoldDB" id="A0A4C1UQY0"/>
<organism evidence="2 3">
    <name type="scientific">Eumeta variegata</name>
    <name type="common">Bagworm moth</name>
    <name type="synonym">Eumeta japonica</name>
    <dbReference type="NCBI Taxonomy" id="151549"/>
    <lineage>
        <taxon>Eukaryota</taxon>
        <taxon>Metazoa</taxon>
        <taxon>Ecdysozoa</taxon>
        <taxon>Arthropoda</taxon>
        <taxon>Hexapoda</taxon>
        <taxon>Insecta</taxon>
        <taxon>Pterygota</taxon>
        <taxon>Neoptera</taxon>
        <taxon>Endopterygota</taxon>
        <taxon>Lepidoptera</taxon>
        <taxon>Glossata</taxon>
        <taxon>Ditrysia</taxon>
        <taxon>Tineoidea</taxon>
        <taxon>Psychidae</taxon>
        <taxon>Oiketicinae</taxon>
        <taxon>Eumeta</taxon>
    </lineage>
</organism>
<name>A0A4C1UQY0_EUMVA</name>
<evidence type="ECO:0000313" key="3">
    <source>
        <dbReference type="Proteomes" id="UP000299102"/>
    </source>
</evidence>
<dbReference type="OrthoDB" id="7790673at2759"/>
<comment type="caution">
    <text evidence="2">The sequence shown here is derived from an EMBL/GenBank/DDBJ whole genome shotgun (WGS) entry which is preliminary data.</text>
</comment>
<accession>A0A4C1UQY0</accession>
<protein>
    <submittedName>
        <fullName evidence="2">Uncharacterized protein</fullName>
    </submittedName>
</protein>
<reference evidence="2 3" key="1">
    <citation type="journal article" date="2019" name="Commun. Biol.">
        <title>The bagworm genome reveals a unique fibroin gene that provides high tensile strength.</title>
        <authorList>
            <person name="Kono N."/>
            <person name="Nakamura H."/>
            <person name="Ohtoshi R."/>
            <person name="Tomita M."/>
            <person name="Numata K."/>
            <person name="Arakawa K."/>
        </authorList>
    </citation>
    <scope>NUCLEOTIDE SEQUENCE [LARGE SCALE GENOMIC DNA]</scope>
</reference>
<proteinExistence type="predicted"/>
<keyword evidence="3" id="KW-1185">Reference proteome</keyword>
<evidence type="ECO:0000256" key="1">
    <source>
        <dbReference type="SAM" id="MobiDB-lite"/>
    </source>
</evidence>
<gene>
    <name evidence="2" type="ORF">EVAR_102958_1</name>
</gene>
<evidence type="ECO:0000313" key="2">
    <source>
        <dbReference type="EMBL" id="GBP28386.1"/>
    </source>
</evidence>